<sequence length="484" mass="55953">MRVCDRPKAKWYILCIFENNLTIYHLQSIIATLKAVNYDLFTDLYFKPKLHAMLIEFSVGNYRSFKEQVTFSMVAANLVAQNKKLDENNVFEVDDNLQLLKSAAIYGANASGKSNLAKALDFMKWFMVNSSKETQSTEKINIERFQLSTETEKKPSFFEIVFLMNGNKYRYGFEATRDLVVSEWLFYVPKLKETKLFERKLDKFSVSKTYKADGIQEKTRHNALFLSVSAQFNVKIAEEILDLLTNRVNVVSGLEDGNYQGYTLSCLRKNKNKDEIIQLLKKLDLGFSNIKIEEIIEESEITIDSWPRKLPDEQKNFVLTNMVRRFSLVKTMHQKFDAEGNPVSTELFDLEHQESEGTQKVFVLVGLLVDTLKDGKILIIDEFDARIHPLISRAIVKLFNSHETNSSNAQLIFMTHDTNLLSNKLFRRDQIWFTEKNRYGATDLYSLAEYKIPEDASYESDYIKGRYGAIPYIGSLNHLIDSDA</sequence>
<dbReference type="AlphaFoldDB" id="A0AAJ6NPK8"/>
<keyword evidence="2" id="KW-0547">Nucleotide-binding</keyword>
<protein>
    <submittedName>
        <fullName evidence="2">ATP-binding protein</fullName>
    </submittedName>
</protein>
<dbReference type="InterPro" id="IPR003959">
    <property type="entry name" value="ATPase_AAA_core"/>
</dbReference>
<dbReference type="KEGG" id="hbq:QI031_21480"/>
<dbReference type="SUPFAM" id="SSF52540">
    <property type="entry name" value="P-loop containing nucleoside triphosphate hydrolases"/>
    <property type="match status" value="1"/>
</dbReference>
<accession>A0AAJ6NPK8</accession>
<keyword evidence="2" id="KW-0067">ATP-binding</keyword>
<evidence type="ECO:0000313" key="2">
    <source>
        <dbReference type="EMBL" id="WGV24340.1"/>
    </source>
</evidence>
<dbReference type="Gene3D" id="3.40.50.300">
    <property type="entry name" value="P-loop containing nucleotide triphosphate hydrolases"/>
    <property type="match status" value="1"/>
</dbReference>
<dbReference type="EMBL" id="CP124543">
    <property type="protein sequence ID" value="WGV24340.1"/>
    <property type="molecule type" value="Genomic_DNA"/>
</dbReference>
<dbReference type="GO" id="GO:0016887">
    <property type="term" value="F:ATP hydrolysis activity"/>
    <property type="evidence" value="ECO:0007669"/>
    <property type="project" value="InterPro"/>
</dbReference>
<dbReference type="Pfam" id="PF13304">
    <property type="entry name" value="AAA_21"/>
    <property type="match status" value="1"/>
</dbReference>
<evidence type="ECO:0000313" key="3">
    <source>
        <dbReference type="Proteomes" id="UP001223520"/>
    </source>
</evidence>
<keyword evidence="3" id="KW-1185">Reference proteome</keyword>
<proteinExistence type="predicted"/>
<dbReference type="RefSeq" id="WP_281481662.1">
    <property type="nucleotide sequence ID" value="NZ_CP124543.1"/>
</dbReference>
<feature type="domain" description="ATPase AAA-type core" evidence="1">
    <location>
        <begin position="103"/>
        <end position="422"/>
    </location>
</feature>
<dbReference type="GO" id="GO:0005524">
    <property type="term" value="F:ATP binding"/>
    <property type="evidence" value="ECO:0007669"/>
    <property type="project" value="UniProtKB-KW"/>
</dbReference>
<organism evidence="2 3">
    <name type="scientific">Halotia branconii CENA392</name>
    <dbReference type="NCBI Taxonomy" id="1539056"/>
    <lineage>
        <taxon>Bacteria</taxon>
        <taxon>Bacillati</taxon>
        <taxon>Cyanobacteriota</taxon>
        <taxon>Cyanophyceae</taxon>
        <taxon>Nostocales</taxon>
        <taxon>Nodulariaceae</taxon>
        <taxon>Halotia</taxon>
    </lineage>
</organism>
<dbReference type="PANTHER" id="PTHR40396">
    <property type="entry name" value="ATPASE-LIKE PROTEIN"/>
    <property type="match status" value="1"/>
</dbReference>
<dbReference type="Proteomes" id="UP001223520">
    <property type="component" value="Chromosome"/>
</dbReference>
<name>A0AAJ6NPK8_9CYAN</name>
<gene>
    <name evidence="2" type="ORF">QI031_21480</name>
</gene>
<reference evidence="2 3" key="1">
    <citation type="journal article" date="2023" name="Limnol Oceanogr Lett">
        <title>Environmental adaptations by the intertidal Antarctic cyanobacterium Halotia branconii CENA392 as revealed using long-read genome sequencing.</title>
        <authorList>
            <person name="Dextro R.B."/>
            <person name="Delbaje E."/>
            <person name="Freitas P.N.N."/>
            <person name="Geraldes V."/>
            <person name="Pinto E."/>
            <person name="Long P.F."/>
            <person name="Fiore M.F."/>
        </authorList>
    </citation>
    <scope>NUCLEOTIDE SEQUENCE [LARGE SCALE GENOMIC DNA]</scope>
    <source>
        <strain evidence="2 3">CENA392</strain>
    </source>
</reference>
<dbReference type="PANTHER" id="PTHR40396:SF1">
    <property type="entry name" value="ATPASE AAA-TYPE CORE DOMAIN-CONTAINING PROTEIN"/>
    <property type="match status" value="1"/>
</dbReference>
<evidence type="ECO:0000259" key="1">
    <source>
        <dbReference type="Pfam" id="PF13304"/>
    </source>
</evidence>
<dbReference type="InterPro" id="IPR027417">
    <property type="entry name" value="P-loop_NTPase"/>
</dbReference>